<keyword evidence="3" id="KW-1185">Reference proteome</keyword>
<comment type="caution">
    <text evidence="2">The sequence shown here is derived from an EMBL/GenBank/DDBJ whole genome shotgun (WGS) entry which is preliminary data.</text>
</comment>
<evidence type="ECO:0000313" key="2">
    <source>
        <dbReference type="EMBL" id="GKV09318.1"/>
    </source>
</evidence>
<name>A0AAV5JD97_9ROSI</name>
<accession>A0AAV5JD97</accession>
<proteinExistence type="predicted"/>
<evidence type="ECO:0000313" key="3">
    <source>
        <dbReference type="Proteomes" id="UP001054252"/>
    </source>
</evidence>
<dbReference type="InterPro" id="IPR044809">
    <property type="entry name" value="AUF1-like"/>
</dbReference>
<dbReference type="InterPro" id="IPR001810">
    <property type="entry name" value="F-box_dom"/>
</dbReference>
<dbReference type="Pfam" id="PF12937">
    <property type="entry name" value="F-box-like"/>
    <property type="match status" value="1"/>
</dbReference>
<dbReference type="EMBL" id="BPVZ01000030">
    <property type="protein sequence ID" value="GKV09318.1"/>
    <property type="molecule type" value="Genomic_DNA"/>
</dbReference>
<feature type="domain" description="F-box" evidence="1">
    <location>
        <begin position="4"/>
        <end position="42"/>
    </location>
</feature>
<gene>
    <name evidence="2" type="ORF">SLEP1_g20836</name>
</gene>
<dbReference type="InterPro" id="IPR036047">
    <property type="entry name" value="F-box-like_dom_sf"/>
</dbReference>
<dbReference type="SUPFAM" id="SSF81383">
    <property type="entry name" value="F-box domain"/>
    <property type="match status" value="1"/>
</dbReference>
<dbReference type="PANTHER" id="PTHR31215">
    <property type="entry name" value="OS05G0510400 PROTEIN-RELATED"/>
    <property type="match status" value="1"/>
</dbReference>
<dbReference type="AlphaFoldDB" id="A0AAV5JD97"/>
<organism evidence="2 3">
    <name type="scientific">Rubroshorea leprosula</name>
    <dbReference type="NCBI Taxonomy" id="152421"/>
    <lineage>
        <taxon>Eukaryota</taxon>
        <taxon>Viridiplantae</taxon>
        <taxon>Streptophyta</taxon>
        <taxon>Embryophyta</taxon>
        <taxon>Tracheophyta</taxon>
        <taxon>Spermatophyta</taxon>
        <taxon>Magnoliopsida</taxon>
        <taxon>eudicotyledons</taxon>
        <taxon>Gunneridae</taxon>
        <taxon>Pentapetalae</taxon>
        <taxon>rosids</taxon>
        <taxon>malvids</taxon>
        <taxon>Malvales</taxon>
        <taxon>Dipterocarpaceae</taxon>
        <taxon>Rubroshorea</taxon>
    </lineage>
</organism>
<protein>
    <recommendedName>
        <fullName evidence="1">F-box domain-containing protein</fullName>
    </recommendedName>
</protein>
<sequence>MDAFDRLPDSLILLIFTSVSDVKTLIQCGLVCKRFYSLVPQTESLLLRIDRVISSESDSESLLLTLFKSLLYFLLPNPGTSRSARRTHTSPAQILSHFHSIRQLRIELPSTDHELGKGTVLKWRAEFGETLKNCVILAFPLTTQNSVDTGGDDPDFEVGLKRRVMWTISSLIAASVRHYLLKEVINEHEEMERIIVGDRDGEGVVVMEREGLTEWREHGGDLMGYEDRSRTVVPCVRMRMRHDTRSDATLVVAWAAKDGSDMAQDGDLALKAFGGGEHEEAVTGLLKSKSYLLEMNSF</sequence>
<dbReference type="Proteomes" id="UP001054252">
    <property type="component" value="Unassembled WGS sequence"/>
</dbReference>
<evidence type="ECO:0000259" key="1">
    <source>
        <dbReference type="Pfam" id="PF12937"/>
    </source>
</evidence>
<reference evidence="2 3" key="1">
    <citation type="journal article" date="2021" name="Commun. Biol.">
        <title>The genome of Shorea leprosula (Dipterocarpaceae) highlights the ecological relevance of drought in aseasonal tropical rainforests.</title>
        <authorList>
            <person name="Ng K.K.S."/>
            <person name="Kobayashi M.J."/>
            <person name="Fawcett J.A."/>
            <person name="Hatakeyama M."/>
            <person name="Paape T."/>
            <person name="Ng C.H."/>
            <person name="Ang C.C."/>
            <person name="Tnah L.H."/>
            <person name="Lee C.T."/>
            <person name="Nishiyama T."/>
            <person name="Sese J."/>
            <person name="O'Brien M.J."/>
            <person name="Copetti D."/>
            <person name="Mohd Noor M.I."/>
            <person name="Ong R.C."/>
            <person name="Putra M."/>
            <person name="Sireger I.Z."/>
            <person name="Indrioko S."/>
            <person name="Kosugi Y."/>
            <person name="Izuno A."/>
            <person name="Isagi Y."/>
            <person name="Lee S.L."/>
            <person name="Shimizu K.K."/>
        </authorList>
    </citation>
    <scope>NUCLEOTIDE SEQUENCE [LARGE SCALE GENOMIC DNA]</scope>
    <source>
        <strain evidence="2">214</strain>
    </source>
</reference>
<dbReference type="Gene3D" id="1.20.1280.50">
    <property type="match status" value="1"/>
</dbReference>
<dbReference type="CDD" id="cd09917">
    <property type="entry name" value="F-box_SF"/>
    <property type="match status" value="1"/>
</dbReference>